<dbReference type="OrthoDB" id="3251881at2"/>
<evidence type="ECO:0000313" key="2">
    <source>
        <dbReference type="Proteomes" id="UP000029435"/>
    </source>
</evidence>
<gene>
    <name evidence="1" type="ORF">KU74_02985</name>
</gene>
<dbReference type="EMBL" id="JQOD01000001">
    <property type="protein sequence ID" value="KGA35453.1"/>
    <property type="molecule type" value="Genomic_DNA"/>
</dbReference>
<accession>A0A0M2F376</accession>
<proteinExistence type="predicted"/>
<comment type="caution">
    <text evidence="1">The sequence shown here is derived from an EMBL/GenBank/DDBJ whole genome shotgun (WGS) entry which is preliminary data.</text>
</comment>
<dbReference type="AlphaFoldDB" id="A0A0M2F376"/>
<evidence type="ECO:0008006" key="3">
    <source>
        <dbReference type="Google" id="ProtNLM"/>
    </source>
</evidence>
<protein>
    <recommendedName>
        <fullName evidence="3">Lipopolysaccharide biosynthesis protein</fullName>
    </recommendedName>
</protein>
<name>A0A0M2F376_9GAMM</name>
<evidence type="ECO:0000313" key="1">
    <source>
        <dbReference type="EMBL" id="KGA35453.1"/>
    </source>
</evidence>
<dbReference type="Proteomes" id="UP000029435">
    <property type="component" value="Unassembled WGS sequence"/>
</dbReference>
<organism evidence="1 2">
    <name type="scientific">Pectobacterium brasiliense</name>
    <dbReference type="NCBI Taxonomy" id="180957"/>
    <lineage>
        <taxon>Bacteria</taxon>
        <taxon>Pseudomonadati</taxon>
        <taxon>Pseudomonadota</taxon>
        <taxon>Gammaproteobacteria</taxon>
        <taxon>Enterobacterales</taxon>
        <taxon>Pectobacteriaceae</taxon>
        <taxon>Pectobacterium</taxon>
    </lineage>
</organism>
<dbReference type="RefSeq" id="WP_039312075.1">
    <property type="nucleotide sequence ID" value="NZ_JQOD01000001.1"/>
</dbReference>
<reference evidence="1 2" key="1">
    <citation type="submission" date="2014-08" db="EMBL/GenBank/DDBJ databases">
        <title>Genome sequences of NCPPB Pectobacterium isolates.</title>
        <authorList>
            <person name="Glover R.H."/>
            <person name="Sapp M."/>
            <person name="Elphinstone J."/>
        </authorList>
    </citation>
    <scope>NUCLEOTIDE SEQUENCE [LARGE SCALE GENOMIC DNA]</scope>
    <source>
        <strain evidence="1 2">LMG 21372</strain>
    </source>
</reference>
<sequence>MSFAGRKILFIGIGFYDYEASIADRIEKRGGIVTSCTDRPALLRKRPWGGILSRITFLRSYFQKKHEKHIVNLAKTGNYDQILFIKAVDCSFGFIKSLREVSPKSEFILYEWDSLKRFPSVLERLPIFDRVLSFDRKDALDYPGVEFRPLFFRNVDNVKKEKTDFDLVFIGLLHSSRLSGVRKIQQKAASEGLSMYVYMTTNLITWIKLWLKGQSKDVHVKQLDYKNVISINNRSSIVLDLPHPDQMGLTMRSIESIGLDKKIITTGRDIINYDFYNPKNVCVIDIDDPCISSEFLSSFYDDLDDKTKSNYSLDKWLSDVLR</sequence>